<comment type="caution">
    <text evidence="2">The sequence shown here is derived from an EMBL/GenBank/DDBJ whole genome shotgun (WGS) entry which is preliminary data.</text>
</comment>
<keyword evidence="1" id="KW-1133">Transmembrane helix</keyword>
<name>A0ABN2M3R0_9MICO</name>
<evidence type="ECO:0000256" key="1">
    <source>
        <dbReference type="SAM" id="Phobius"/>
    </source>
</evidence>
<dbReference type="Proteomes" id="UP001499938">
    <property type="component" value="Unassembled WGS sequence"/>
</dbReference>
<reference evidence="2 3" key="1">
    <citation type="journal article" date="2019" name="Int. J. Syst. Evol. Microbiol.">
        <title>The Global Catalogue of Microorganisms (GCM) 10K type strain sequencing project: providing services to taxonomists for standard genome sequencing and annotation.</title>
        <authorList>
            <consortium name="The Broad Institute Genomics Platform"/>
            <consortium name="The Broad Institute Genome Sequencing Center for Infectious Disease"/>
            <person name="Wu L."/>
            <person name="Ma J."/>
        </authorList>
    </citation>
    <scope>NUCLEOTIDE SEQUENCE [LARGE SCALE GENOMIC DNA]</scope>
    <source>
        <strain evidence="2 3">JCM 15592</strain>
    </source>
</reference>
<accession>A0ABN2M3R0</accession>
<keyword evidence="3" id="KW-1185">Reference proteome</keyword>
<dbReference type="EMBL" id="BAAAPO010000062">
    <property type="protein sequence ID" value="GAA1808687.1"/>
    <property type="molecule type" value="Genomic_DNA"/>
</dbReference>
<gene>
    <name evidence="2" type="ORF">GCM10009811_34920</name>
</gene>
<evidence type="ECO:0000313" key="3">
    <source>
        <dbReference type="Proteomes" id="UP001499938"/>
    </source>
</evidence>
<evidence type="ECO:0000313" key="2">
    <source>
        <dbReference type="EMBL" id="GAA1808687.1"/>
    </source>
</evidence>
<protein>
    <submittedName>
        <fullName evidence="2">Uncharacterized protein</fullName>
    </submittedName>
</protein>
<organism evidence="2 3">
    <name type="scientific">Nostocoides veronense</name>
    <dbReference type="NCBI Taxonomy" id="330836"/>
    <lineage>
        <taxon>Bacteria</taxon>
        <taxon>Bacillati</taxon>
        <taxon>Actinomycetota</taxon>
        <taxon>Actinomycetes</taxon>
        <taxon>Micrococcales</taxon>
        <taxon>Intrasporangiaceae</taxon>
        <taxon>Nostocoides</taxon>
    </lineage>
</organism>
<sequence>MALAAVVFWFAPLALSPLGALGDAPRPVWVAATVLMPAFGIWWLVTTYANKGDERATTVAGA</sequence>
<feature type="transmembrane region" description="Helical" evidence="1">
    <location>
        <begin position="30"/>
        <end position="49"/>
    </location>
</feature>
<keyword evidence="1" id="KW-0472">Membrane</keyword>
<keyword evidence="1" id="KW-0812">Transmembrane</keyword>
<proteinExistence type="predicted"/>